<dbReference type="AlphaFoldDB" id="A0A8J6CBP0"/>
<feature type="region of interest" description="Disordered" evidence="1">
    <location>
        <begin position="241"/>
        <end position="273"/>
    </location>
</feature>
<dbReference type="InterPro" id="IPR003495">
    <property type="entry name" value="CobW/HypB/UreG_nucleotide-bd"/>
</dbReference>
<dbReference type="InterPro" id="IPR011629">
    <property type="entry name" value="CobW-like_C"/>
</dbReference>
<feature type="domain" description="CobW C-terminal" evidence="2">
    <location>
        <begin position="316"/>
        <end position="466"/>
    </location>
</feature>
<dbReference type="EMBL" id="JAGTXO010000003">
    <property type="protein sequence ID" value="KAG8468967.1"/>
    <property type="molecule type" value="Genomic_DNA"/>
</dbReference>
<dbReference type="Pfam" id="PF02492">
    <property type="entry name" value="cobW"/>
    <property type="match status" value="1"/>
</dbReference>
<sequence length="542" mass="57308">MISERPAGKVPAVIITGFLGAGKTTLMEHTLASRGGKLLGFVVNDVAAINIDASLVRGASARAAQAGDAEPLLMVTLEDGCICCERSGDLLPCVEQLFVRKAASADARPLDAILIECTGLAEPNQLKRAFLNPHSPFAHVLEQVELAAIVTVVDAAAFQEQYESHARSRLDKQCVVDLLVAQVEAAQLIVLNKVDRLDARELELLEALLRALNSAARIVRARYSRVSLSCLLSAGRDLSEQPALAPSAPPAPLPNGTSAKRARAGVDNASQRAVHDSVYEEGEEETGADDACGVCERDPAARAARAALPRRLRLAVSSFTYMRDRPFHPVRLCERVISCMPTRRPRGQALFGAAERAAARADEGSAAAGPLAHLLRSKGFAWLASQPHACFRWAYAGCHFQLVEYCALGEEGQGDGDDACNGSAAPGAAGAEAGWARAGAVRGQRLVFIGLSLCEDAIVALLDSCLLADWEMPFFRQGLAPPCDPREMPSEAGGSIERQSADADRRPPEPHAGPFGARSSAEGGAPWQKPPAAGQTKGRAAA</sequence>
<gene>
    <name evidence="3" type="ORF">KFE25_007485</name>
</gene>
<evidence type="ECO:0000313" key="4">
    <source>
        <dbReference type="Proteomes" id="UP000751190"/>
    </source>
</evidence>
<organism evidence="3 4">
    <name type="scientific">Diacronema lutheri</name>
    <name type="common">Unicellular marine alga</name>
    <name type="synonym">Monochrysis lutheri</name>
    <dbReference type="NCBI Taxonomy" id="2081491"/>
    <lineage>
        <taxon>Eukaryota</taxon>
        <taxon>Haptista</taxon>
        <taxon>Haptophyta</taxon>
        <taxon>Pavlovophyceae</taxon>
        <taxon>Pavlovales</taxon>
        <taxon>Pavlovaceae</taxon>
        <taxon>Diacronema</taxon>
    </lineage>
</organism>
<accession>A0A8J6CBP0</accession>
<dbReference type="PANTHER" id="PTHR43603">
    <property type="entry name" value="COBW DOMAIN-CONTAINING PROTEIN DDB_G0274527"/>
    <property type="match status" value="1"/>
</dbReference>
<dbReference type="OMA" id="CERVISC"/>
<dbReference type="Proteomes" id="UP000751190">
    <property type="component" value="Unassembled WGS sequence"/>
</dbReference>
<dbReference type="InterPro" id="IPR051927">
    <property type="entry name" value="Zn_Chap_cDPG_Synth"/>
</dbReference>
<dbReference type="PANTHER" id="PTHR43603:SF1">
    <property type="entry name" value="ZINC-REGULATED GTPASE METALLOPROTEIN ACTIVATOR 1"/>
    <property type="match status" value="1"/>
</dbReference>
<name>A0A8J6CBP0_DIALT</name>
<dbReference type="InterPro" id="IPR027417">
    <property type="entry name" value="P-loop_NTPase"/>
</dbReference>
<dbReference type="CDD" id="cd03112">
    <property type="entry name" value="CobW-like"/>
    <property type="match status" value="1"/>
</dbReference>
<feature type="region of interest" description="Disordered" evidence="1">
    <location>
        <begin position="483"/>
        <end position="542"/>
    </location>
</feature>
<protein>
    <recommendedName>
        <fullName evidence="2">CobW C-terminal domain-containing protein</fullName>
    </recommendedName>
</protein>
<dbReference type="Gene3D" id="3.40.50.300">
    <property type="entry name" value="P-loop containing nucleotide triphosphate hydrolases"/>
    <property type="match status" value="1"/>
</dbReference>
<comment type="caution">
    <text evidence="3">The sequence shown here is derived from an EMBL/GenBank/DDBJ whole genome shotgun (WGS) entry which is preliminary data.</text>
</comment>
<evidence type="ECO:0000313" key="3">
    <source>
        <dbReference type="EMBL" id="KAG8468967.1"/>
    </source>
</evidence>
<feature type="compositionally biased region" description="Basic and acidic residues" evidence="1">
    <location>
        <begin position="499"/>
        <end position="509"/>
    </location>
</feature>
<evidence type="ECO:0000256" key="1">
    <source>
        <dbReference type="SAM" id="MobiDB-lite"/>
    </source>
</evidence>
<dbReference type="Pfam" id="PF07683">
    <property type="entry name" value="CobW_C"/>
    <property type="match status" value="1"/>
</dbReference>
<dbReference type="SUPFAM" id="SSF90002">
    <property type="entry name" value="Hypothetical protein YjiA, C-terminal domain"/>
    <property type="match status" value="1"/>
</dbReference>
<dbReference type="SMART" id="SM00833">
    <property type="entry name" value="CobW_C"/>
    <property type="match status" value="1"/>
</dbReference>
<evidence type="ECO:0000259" key="2">
    <source>
        <dbReference type="SMART" id="SM00833"/>
    </source>
</evidence>
<reference evidence="3" key="1">
    <citation type="submission" date="2021-05" db="EMBL/GenBank/DDBJ databases">
        <title>The genome of the haptophyte Pavlova lutheri (Diacronema luteri, Pavlovales) - a model for lipid biosynthesis in eukaryotic algae.</title>
        <authorList>
            <person name="Hulatt C.J."/>
            <person name="Posewitz M.C."/>
        </authorList>
    </citation>
    <scope>NUCLEOTIDE SEQUENCE</scope>
    <source>
        <strain evidence="3">NIVA-4/92</strain>
    </source>
</reference>
<dbReference type="OrthoDB" id="259708at2759"/>
<proteinExistence type="predicted"/>
<keyword evidence="4" id="KW-1185">Reference proteome</keyword>
<dbReference type="SUPFAM" id="SSF52540">
    <property type="entry name" value="P-loop containing nucleoside triphosphate hydrolases"/>
    <property type="match status" value="1"/>
</dbReference>